<reference evidence="2 3" key="1">
    <citation type="journal article" date="2019" name="Sci. Rep.">
        <title>Colletotrichum shisoi sp. nov., an anthracnose pathogen of Perilla frutescens in Japan: molecular phylogenetic, morphological and genomic evidence.</title>
        <authorList>
            <person name="Gan P."/>
            <person name="Tsushima A."/>
            <person name="Hiroyama R."/>
            <person name="Narusaka M."/>
            <person name="Takano Y."/>
            <person name="Narusaka Y."/>
            <person name="Kawaradani M."/>
            <person name="Damm U."/>
            <person name="Shirasu K."/>
        </authorList>
    </citation>
    <scope>NUCLEOTIDE SEQUENCE [LARGE SCALE GENOMIC DNA]</scope>
    <source>
        <strain evidence="2 3">PG-2018a</strain>
    </source>
</reference>
<keyword evidence="3" id="KW-1185">Reference proteome</keyword>
<dbReference type="EMBL" id="PUHP01001246">
    <property type="protein sequence ID" value="TQN66330.1"/>
    <property type="molecule type" value="Genomic_DNA"/>
</dbReference>
<accession>A0A5Q4BHB4</accession>
<evidence type="ECO:0000313" key="3">
    <source>
        <dbReference type="Proteomes" id="UP000326340"/>
    </source>
</evidence>
<dbReference type="AlphaFoldDB" id="A0A5Q4BHB4"/>
<feature type="non-terminal residue" evidence="2">
    <location>
        <position position="182"/>
    </location>
</feature>
<dbReference type="OrthoDB" id="4845121at2759"/>
<sequence>MLLLLLFQQVFLLAIARQVQGHISPRTFRFQGEIEGEIGGCNEADIRLILEELEFAKEAAEFAAKQLTKYPFFQAFQEPNAFGKKELENTGKEVFTRIAALLDGFHKDDKFTIECRTKRCKDWPNAVATTWPINDPVVTFCPRFFETETPDHWDIPQLLQRMPKPLGRSGRFPGLVIRHKFM</sequence>
<dbReference type="Proteomes" id="UP000326340">
    <property type="component" value="Unassembled WGS sequence"/>
</dbReference>
<feature type="chain" id="PRO_5024837987" evidence="1">
    <location>
        <begin position="22"/>
        <end position="182"/>
    </location>
</feature>
<gene>
    <name evidence="2" type="ORF">CSHISOI_09112</name>
</gene>
<comment type="caution">
    <text evidence="2">The sequence shown here is derived from an EMBL/GenBank/DDBJ whole genome shotgun (WGS) entry which is preliminary data.</text>
</comment>
<evidence type="ECO:0000313" key="2">
    <source>
        <dbReference type="EMBL" id="TQN66330.1"/>
    </source>
</evidence>
<feature type="signal peptide" evidence="1">
    <location>
        <begin position="1"/>
        <end position="21"/>
    </location>
</feature>
<dbReference type="InterPro" id="IPR024079">
    <property type="entry name" value="MetalloPept_cat_dom_sf"/>
</dbReference>
<organism evidence="2 3">
    <name type="scientific">Colletotrichum shisoi</name>
    <dbReference type="NCBI Taxonomy" id="2078593"/>
    <lineage>
        <taxon>Eukaryota</taxon>
        <taxon>Fungi</taxon>
        <taxon>Dikarya</taxon>
        <taxon>Ascomycota</taxon>
        <taxon>Pezizomycotina</taxon>
        <taxon>Sordariomycetes</taxon>
        <taxon>Hypocreomycetidae</taxon>
        <taxon>Glomerellales</taxon>
        <taxon>Glomerellaceae</taxon>
        <taxon>Colletotrichum</taxon>
        <taxon>Colletotrichum destructivum species complex</taxon>
    </lineage>
</organism>
<protein>
    <submittedName>
        <fullName evidence="2">Uncharacterized protein</fullName>
    </submittedName>
</protein>
<proteinExistence type="predicted"/>
<name>A0A5Q4BHB4_9PEZI</name>
<dbReference type="GO" id="GO:0008237">
    <property type="term" value="F:metallopeptidase activity"/>
    <property type="evidence" value="ECO:0007669"/>
    <property type="project" value="InterPro"/>
</dbReference>
<evidence type="ECO:0000256" key="1">
    <source>
        <dbReference type="SAM" id="SignalP"/>
    </source>
</evidence>
<keyword evidence="1" id="KW-0732">Signal</keyword>
<dbReference type="Gene3D" id="3.40.390.10">
    <property type="entry name" value="Collagenase (Catalytic Domain)"/>
    <property type="match status" value="1"/>
</dbReference>